<organism evidence="2 3">
    <name type="scientific">Halolamina salifodinae</name>
    <dbReference type="NCBI Taxonomy" id="1202767"/>
    <lineage>
        <taxon>Archaea</taxon>
        <taxon>Methanobacteriati</taxon>
        <taxon>Methanobacteriota</taxon>
        <taxon>Stenosarchaea group</taxon>
        <taxon>Halobacteria</taxon>
        <taxon>Halobacteriales</taxon>
        <taxon>Haloferacaceae</taxon>
    </lineage>
</organism>
<dbReference type="AlphaFoldDB" id="A0A8T4GYX9"/>
<evidence type="ECO:0000313" key="3">
    <source>
        <dbReference type="Proteomes" id="UP000823736"/>
    </source>
</evidence>
<protein>
    <submittedName>
        <fullName evidence="2">Uncharacterized protein</fullName>
    </submittedName>
</protein>
<keyword evidence="3" id="KW-1185">Reference proteome</keyword>
<dbReference type="Proteomes" id="UP000823736">
    <property type="component" value="Unassembled WGS sequence"/>
</dbReference>
<evidence type="ECO:0000313" key="2">
    <source>
        <dbReference type="EMBL" id="MBP1988207.1"/>
    </source>
</evidence>
<evidence type="ECO:0000256" key="1">
    <source>
        <dbReference type="SAM" id="Phobius"/>
    </source>
</evidence>
<comment type="caution">
    <text evidence="2">The sequence shown here is derived from an EMBL/GenBank/DDBJ whole genome shotgun (WGS) entry which is preliminary data.</text>
</comment>
<proteinExistence type="predicted"/>
<sequence length="35" mass="3825">MPDGDPRDETEYWALLFKAAFTGLVVAGVVWLVTG</sequence>
<reference evidence="2" key="1">
    <citation type="submission" date="2021-03" db="EMBL/GenBank/DDBJ databases">
        <title>Genomic Encyclopedia of Type Strains, Phase IV (KMG-IV): sequencing the most valuable type-strain genomes for metagenomic binning, comparative biology and taxonomic classification.</title>
        <authorList>
            <person name="Goeker M."/>
        </authorList>
    </citation>
    <scope>NUCLEOTIDE SEQUENCE</scope>
    <source>
        <strain evidence="2">DSM 26232</strain>
    </source>
</reference>
<dbReference type="EMBL" id="JAGGLC010000006">
    <property type="protein sequence ID" value="MBP1988207.1"/>
    <property type="molecule type" value="Genomic_DNA"/>
</dbReference>
<accession>A0A8T4GYX9</accession>
<keyword evidence="1" id="KW-0472">Membrane</keyword>
<feature type="transmembrane region" description="Helical" evidence="1">
    <location>
        <begin position="12"/>
        <end position="33"/>
    </location>
</feature>
<gene>
    <name evidence="2" type="ORF">J2753_002719</name>
</gene>
<keyword evidence="1" id="KW-0812">Transmembrane</keyword>
<keyword evidence="1" id="KW-1133">Transmembrane helix</keyword>
<name>A0A8T4GYX9_9EURY</name>